<dbReference type="PANTHER" id="PTHR33710">
    <property type="entry name" value="BNAC02G09200D PROTEIN"/>
    <property type="match status" value="1"/>
</dbReference>
<feature type="domain" description="Endonuclease/exonuclease/phosphatase" evidence="1">
    <location>
        <begin position="16"/>
        <end position="178"/>
    </location>
</feature>
<name>A0AAV2DNX6_9ROSI</name>
<keyword evidence="3" id="KW-1185">Reference proteome</keyword>
<protein>
    <recommendedName>
        <fullName evidence="1">Endonuclease/exonuclease/phosphatase domain-containing protein</fullName>
    </recommendedName>
</protein>
<evidence type="ECO:0000313" key="3">
    <source>
        <dbReference type="Proteomes" id="UP001497516"/>
    </source>
</evidence>
<gene>
    <name evidence="2" type="ORF">LTRI10_LOCUS17079</name>
</gene>
<evidence type="ECO:0000259" key="1">
    <source>
        <dbReference type="Pfam" id="PF03372"/>
    </source>
</evidence>
<dbReference type="PANTHER" id="PTHR33710:SF71">
    <property type="entry name" value="ENDONUCLEASE_EXONUCLEASE_PHOSPHATASE DOMAIN-CONTAINING PROTEIN"/>
    <property type="match status" value="1"/>
</dbReference>
<dbReference type="Pfam" id="PF03372">
    <property type="entry name" value="Exo_endo_phos"/>
    <property type="match status" value="1"/>
</dbReference>
<proteinExistence type="predicted"/>
<evidence type="ECO:0000313" key="2">
    <source>
        <dbReference type="EMBL" id="CAL1375270.1"/>
    </source>
</evidence>
<dbReference type="SUPFAM" id="SSF56219">
    <property type="entry name" value="DNase I-like"/>
    <property type="match status" value="1"/>
</dbReference>
<sequence length="422" mass="48758">MRGLGFQSPFCFFVDAVDASGGLVVAWSPEVDASVFSHSNFYICTRINESHFSYVVIGVYLSCNHSIRAQQLDELRTVCDGIELPFVIIGDLNTTLHAGEKDGGNPWQATHAVALQEFIHSLGLHDPGYQGDQFTWTNKRMGVASIRERLDRALCSQRWMDSFPDTLVKHFTNQGSDHRALLLSDKPYPRHCRPLFRFDARWAENPEVRAMVSYVWQEEVHGSPMFRLWTRLKRLRHLLYDWSRAGTTNSLRNIKSLQTEIDRVRQQVPIDWDTVKTLETELNRQWVAEESYWQQKSRVNWLKKGDQNTSYFHTVTRARRKRNFVTGLRNDAGEWITEEKGKAEIATTFYQTLFTSENQVSNMEARVEALPLDCKVTDAMNANLIAKSFRAMFAGRFSQWVQNRRQARMDSRGSFSKLIGTL</sequence>
<dbReference type="Gene3D" id="3.60.10.10">
    <property type="entry name" value="Endonuclease/exonuclease/phosphatase"/>
    <property type="match status" value="1"/>
</dbReference>
<dbReference type="InterPro" id="IPR005135">
    <property type="entry name" value="Endo/exonuclease/phosphatase"/>
</dbReference>
<accession>A0AAV2DNX6</accession>
<dbReference type="GO" id="GO:0003824">
    <property type="term" value="F:catalytic activity"/>
    <property type="evidence" value="ECO:0007669"/>
    <property type="project" value="InterPro"/>
</dbReference>
<dbReference type="InterPro" id="IPR036691">
    <property type="entry name" value="Endo/exonu/phosph_ase_sf"/>
</dbReference>
<dbReference type="EMBL" id="OZ034816">
    <property type="protein sequence ID" value="CAL1375270.1"/>
    <property type="molecule type" value="Genomic_DNA"/>
</dbReference>
<organism evidence="2 3">
    <name type="scientific">Linum trigynum</name>
    <dbReference type="NCBI Taxonomy" id="586398"/>
    <lineage>
        <taxon>Eukaryota</taxon>
        <taxon>Viridiplantae</taxon>
        <taxon>Streptophyta</taxon>
        <taxon>Embryophyta</taxon>
        <taxon>Tracheophyta</taxon>
        <taxon>Spermatophyta</taxon>
        <taxon>Magnoliopsida</taxon>
        <taxon>eudicotyledons</taxon>
        <taxon>Gunneridae</taxon>
        <taxon>Pentapetalae</taxon>
        <taxon>rosids</taxon>
        <taxon>fabids</taxon>
        <taxon>Malpighiales</taxon>
        <taxon>Linaceae</taxon>
        <taxon>Linum</taxon>
    </lineage>
</organism>
<dbReference type="Proteomes" id="UP001497516">
    <property type="component" value="Chromosome 3"/>
</dbReference>
<dbReference type="AlphaFoldDB" id="A0AAV2DNX6"/>
<reference evidence="2 3" key="1">
    <citation type="submission" date="2024-04" db="EMBL/GenBank/DDBJ databases">
        <authorList>
            <person name="Fracassetti M."/>
        </authorList>
    </citation>
    <scope>NUCLEOTIDE SEQUENCE [LARGE SCALE GENOMIC DNA]</scope>
</reference>